<feature type="compositionally biased region" description="Polar residues" evidence="7">
    <location>
        <begin position="174"/>
        <end position="196"/>
    </location>
</feature>
<evidence type="ECO:0000313" key="10">
    <source>
        <dbReference type="Proteomes" id="UP000310685"/>
    </source>
</evidence>
<dbReference type="EMBL" id="SPRC01000038">
    <property type="protein sequence ID" value="TIB77084.1"/>
    <property type="molecule type" value="Genomic_DNA"/>
</dbReference>
<dbReference type="PANTHER" id="PTHR11620">
    <property type="entry name" value="60S RIBOSOMAL PROTEIN L23A"/>
    <property type="match status" value="1"/>
</dbReference>
<dbReference type="InterPro" id="IPR012677">
    <property type="entry name" value="Nucleotide-bd_a/b_plait_sf"/>
</dbReference>
<feature type="compositionally biased region" description="Acidic residues" evidence="7">
    <location>
        <begin position="565"/>
        <end position="575"/>
    </location>
</feature>
<dbReference type="Pfam" id="PF03939">
    <property type="entry name" value="Ribosomal_L23eN"/>
    <property type="match status" value="1"/>
</dbReference>
<dbReference type="GO" id="GO:0005840">
    <property type="term" value="C:ribosome"/>
    <property type="evidence" value="ECO:0007669"/>
    <property type="project" value="UniProtKB-KW"/>
</dbReference>
<dbReference type="GO" id="GO:0019843">
    <property type="term" value="F:rRNA binding"/>
    <property type="evidence" value="ECO:0007669"/>
    <property type="project" value="UniProtKB-KW"/>
</dbReference>
<comment type="similarity">
    <text evidence="1 6">Belongs to the universal ribosomal protein uL23 family.</text>
</comment>
<feature type="region of interest" description="Disordered" evidence="7">
    <location>
        <begin position="70"/>
        <end position="339"/>
    </location>
</feature>
<organism evidence="9 10">
    <name type="scientific">Wallemia mellicola</name>
    <dbReference type="NCBI Taxonomy" id="1708541"/>
    <lineage>
        <taxon>Eukaryota</taxon>
        <taxon>Fungi</taxon>
        <taxon>Dikarya</taxon>
        <taxon>Basidiomycota</taxon>
        <taxon>Wallemiomycotina</taxon>
        <taxon>Wallemiomycetes</taxon>
        <taxon>Wallemiales</taxon>
        <taxon>Wallemiaceae</taxon>
        <taxon>Wallemia</taxon>
    </lineage>
</organism>
<evidence type="ECO:0000256" key="2">
    <source>
        <dbReference type="ARBA" id="ARBA00022730"/>
    </source>
</evidence>
<feature type="compositionally biased region" description="Polar residues" evidence="7">
    <location>
        <begin position="130"/>
        <end position="146"/>
    </location>
</feature>
<keyword evidence="3" id="KW-0694">RNA-binding</keyword>
<proteinExistence type="inferred from homology"/>
<evidence type="ECO:0000256" key="4">
    <source>
        <dbReference type="ARBA" id="ARBA00022980"/>
    </source>
</evidence>
<dbReference type="AlphaFoldDB" id="A0A4T0M3C3"/>
<feature type="compositionally biased region" description="Basic and acidic residues" evidence="7">
    <location>
        <begin position="115"/>
        <end position="127"/>
    </location>
</feature>
<dbReference type="Gene3D" id="3.30.70.330">
    <property type="match status" value="1"/>
</dbReference>
<feature type="compositionally biased region" description="Polar residues" evidence="7">
    <location>
        <begin position="103"/>
        <end position="114"/>
    </location>
</feature>
<feature type="compositionally biased region" description="Basic residues" evidence="7">
    <location>
        <begin position="243"/>
        <end position="261"/>
    </location>
</feature>
<evidence type="ECO:0000313" key="9">
    <source>
        <dbReference type="EMBL" id="TIB77084.1"/>
    </source>
</evidence>
<dbReference type="SUPFAM" id="SSF54189">
    <property type="entry name" value="Ribosomal proteins S24e, L23 and L15e"/>
    <property type="match status" value="1"/>
</dbReference>
<dbReference type="Pfam" id="PF00276">
    <property type="entry name" value="Ribosomal_L23"/>
    <property type="match status" value="1"/>
</dbReference>
<keyword evidence="2" id="KW-0699">rRNA-binding</keyword>
<keyword evidence="5 6" id="KW-0687">Ribonucleoprotein</keyword>
<feature type="compositionally biased region" description="Basic and acidic residues" evidence="7">
    <location>
        <begin position="202"/>
        <end position="218"/>
    </location>
</feature>
<dbReference type="InterPro" id="IPR001014">
    <property type="entry name" value="Ribosomal_uL23_CS"/>
</dbReference>
<evidence type="ECO:0000256" key="7">
    <source>
        <dbReference type="SAM" id="MobiDB-lite"/>
    </source>
</evidence>
<sequence length="795" mass="88554">MDNAPAGSKAAREAHQEQRIRQRGGEIHKSAPLKLNIPKPAIQEPAVSPFAAPPDVNPAFNSLFSQLSATKGSPVFRDSESPATGSPSLGRVSRLSGARKDSSVSLSSRAPDSQPSRRDEQLEHDLFPSEASQSLRKSTAKNTPSSRRSESIRHPDSSHSRRDDSGSIEGRAGSAQSQSSNEQTRLSLQNQIQFGRNVSLEKSTRDSSSVERAQRSSLEKPLPPLPSHEDDFDTIPESAQKMNRLKKKATKSLDRSHKRPRVSAPKVAPPPTPPEELDELALRPKEPAREVPKVRRIKTSEPRPPKPRDIFKRPILPLSRKRQGEQLGQTAKEPSDRKKVPDEIFEYKALIAPPNDGVDELIDEIDAKHKHVAGRAINRSLTVVNELDVVWEIVTDEIEEAIARAQSRTMMHDLRHMMSILEVGFVKKVQSYYHVIGLLARLSAAKTQQKELRAQLLATQTSRSEIAKNMAQKEKEWHSTKKARREMAHLNIWLHDLEESKMEVSGEDDGSVDRIPTKLGDDYMSILSALRLIEPMHTDGGTDRTMEEVNMLYELCEKEGVFDDVEEEDDEEDMESVSSVHTSDIDSSELESLGGDSDGLSDDDRPAGSRTRGISSNSQDASIKSHGISLGTGDVSPSTRQDNTLTRMPAKNASQTTNKALSARKQTLKGGQTNKSRKVRTQVHFYKPKTLRLPRDPKYPRKSIPSRGQLDQYQVIQLPVNTEAAMKKVEDDNTLVFLVDRRANKRQIKDAVKKLYDVDAAKVNTLIRPDASKKAFIRLTPDHDALDVANRIGLL</sequence>
<dbReference type="GO" id="GO:0003735">
    <property type="term" value="F:structural constituent of ribosome"/>
    <property type="evidence" value="ECO:0007669"/>
    <property type="project" value="InterPro"/>
</dbReference>
<dbReference type="GO" id="GO:0006412">
    <property type="term" value="P:translation"/>
    <property type="evidence" value="ECO:0007669"/>
    <property type="project" value="InterPro"/>
</dbReference>
<feature type="compositionally biased region" description="Basic and acidic residues" evidence="7">
    <location>
        <begin position="147"/>
        <end position="165"/>
    </location>
</feature>
<feature type="compositionally biased region" description="Polar residues" evidence="7">
    <location>
        <begin position="612"/>
        <end position="622"/>
    </location>
</feature>
<name>A0A4T0M3C3_9BASI</name>
<feature type="region of interest" description="Disordered" evidence="7">
    <location>
        <begin position="1"/>
        <end position="40"/>
    </location>
</feature>
<comment type="caution">
    <text evidence="9">The sequence shown here is derived from an EMBL/GenBank/DDBJ whole genome shotgun (WGS) entry which is preliminary data.</text>
</comment>
<gene>
    <name evidence="9" type="ORF">E3Q22_03255</name>
</gene>
<dbReference type="InterPro" id="IPR013025">
    <property type="entry name" value="Ribosomal_uL23-like"/>
</dbReference>
<dbReference type="InterPro" id="IPR012678">
    <property type="entry name" value="Ribosomal_uL23/eL15/eS24_sf"/>
</dbReference>
<reference evidence="9 10" key="1">
    <citation type="submission" date="2019-03" db="EMBL/GenBank/DDBJ databases">
        <title>Sequencing 25 genomes of Wallemia mellicola.</title>
        <authorList>
            <person name="Gostincar C."/>
        </authorList>
    </citation>
    <scope>NUCLEOTIDE SEQUENCE [LARGE SCALE GENOMIC DNA]</scope>
    <source>
        <strain evidence="9 10">EXF-6152</strain>
    </source>
</reference>
<evidence type="ECO:0000256" key="5">
    <source>
        <dbReference type="ARBA" id="ARBA00023274"/>
    </source>
</evidence>
<accession>A0A4T0M3C3</accession>
<dbReference type="InterPro" id="IPR005633">
    <property type="entry name" value="Ribosomal_uL23_N"/>
</dbReference>
<dbReference type="Proteomes" id="UP000310685">
    <property type="component" value="Unassembled WGS sequence"/>
</dbReference>
<protein>
    <recommendedName>
        <fullName evidence="8">Large ribosomal subunit protein uL23 N-terminal domain-containing protein</fullName>
    </recommendedName>
</protein>
<dbReference type="PROSITE" id="PS00050">
    <property type="entry name" value="RIBOSOMAL_L23"/>
    <property type="match status" value="1"/>
</dbReference>
<feature type="compositionally biased region" description="Polar residues" evidence="7">
    <location>
        <begin position="635"/>
        <end position="660"/>
    </location>
</feature>
<dbReference type="NCBIfam" id="NF011118">
    <property type="entry name" value="PRK14548.1"/>
    <property type="match status" value="1"/>
</dbReference>
<keyword evidence="4 6" id="KW-0689">Ribosomal protein</keyword>
<dbReference type="HAMAP" id="MF_01369_A">
    <property type="entry name" value="Ribosomal_uL23_A"/>
    <property type="match status" value="1"/>
</dbReference>
<feature type="domain" description="Large ribosomal subunit protein uL23 N-terminal" evidence="8">
    <location>
        <begin position="657"/>
        <end position="706"/>
    </location>
</feature>
<evidence type="ECO:0000256" key="3">
    <source>
        <dbReference type="ARBA" id="ARBA00022884"/>
    </source>
</evidence>
<feature type="compositionally biased region" description="Basic and acidic residues" evidence="7">
    <location>
        <begin position="280"/>
        <end position="312"/>
    </location>
</feature>
<evidence type="ECO:0000256" key="6">
    <source>
        <dbReference type="RuleBase" id="RU003934"/>
    </source>
</evidence>
<feature type="region of interest" description="Disordered" evidence="7">
    <location>
        <begin position="565"/>
        <end position="677"/>
    </location>
</feature>
<dbReference type="FunFam" id="3.30.70.330:FF:000035">
    <property type="entry name" value="60S ribosomal protein L23a"/>
    <property type="match status" value="1"/>
</dbReference>
<evidence type="ECO:0000259" key="8">
    <source>
        <dbReference type="Pfam" id="PF03939"/>
    </source>
</evidence>
<dbReference type="GO" id="GO:1990904">
    <property type="term" value="C:ribonucleoprotein complex"/>
    <property type="evidence" value="ECO:0007669"/>
    <property type="project" value="UniProtKB-KW"/>
</dbReference>
<evidence type="ECO:0000256" key="1">
    <source>
        <dbReference type="ARBA" id="ARBA00006700"/>
    </source>
</evidence>
<feature type="compositionally biased region" description="Basic and acidic residues" evidence="7">
    <location>
        <begin position="10"/>
        <end position="29"/>
    </location>
</feature>